<dbReference type="SUPFAM" id="SSF53300">
    <property type="entry name" value="vWA-like"/>
    <property type="match status" value="1"/>
</dbReference>
<dbReference type="Gene3D" id="3.40.50.410">
    <property type="entry name" value="von Willebrand factor, type A domain"/>
    <property type="match status" value="1"/>
</dbReference>
<accession>A0A0V8M5A8</accession>
<evidence type="ECO:0000256" key="2">
    <source>
        <dbReference type="ARBA" id="ARBA00022741"/>
    </source>
</evidence>
<dbReference type="InterPro" id="IPR002035">
    <property type="entry name" value="VWF_A"/>
</dbReference>
<dbReference type="Proteomes" id="UP000053577">
    <property type="component" value="Unassembled WGS sequence"/>
</dbReference>
<evidence type="ECO:0000256" key="3">
    <source>
        <dbReference type="ARBA" id="ARBA00022840"/>
    </source>
</evidence>
<dbReference type="InterPro" id="IPR012804">
    <property type="entry name" value="Cob_chelat_sub_put"/>
</dbReference>
<feature type="compositionally biased region" description="Basic and acidic residues" evidence="5">
    <location>
        <begin position="376"/>
        <end position="389"/>
    </location>
</feature>
<dbReference type="Gene3D" id="1.10.8.80">
    <property type="entry name" value="Magnesium chelatase subunit I, C-Terminal domain"/>
    <property type="match status" value="1"/>
</dbReference>
<dbReference type="InterPro" id="IPR027417">
    <property type="entry name" value="P-loop_NTPase"/>
</dbReference>
<evidence type="ECO:0000256" key="1">
    <source>
        <dbReference type="ARBA" id="ARBA00005799"/>
    </source>
</evidence>
<keyword evidence="3" id="KW-0067">ATP-binding</keyword>
<evidence type="ECO:0000313" key="7">
    <source>
        <dbReference type="EMBL" id="KSV18972.1"/>
    </source>
</evidence>
<keyword evidence="2" id="KW-0547">Nucleotide-binding</keyword>
<organism evidence="7 8">
    <name type="scientific">Dehalococcoides mccartyi</name>
    <dbReference type="NCBI Taxonomy" id="61435"/>
    <lineage>
        <taxon>Bacteria</taxon>
        <taxon>Bacillati</taxon>
        <taxon>Chloroflexota</taxon>
        <taxon>Dehalococcoidia</taxon>
        <taxon>Dehalococcoidales</taxon>
        <taxon>Dehalococcoidaceae</taxon>
        <taxon>Dehalococcoides</taxon>
    </lineage>
</organism>
<feature type="compositionally biased region" description="Polar residues" evidence="5">
    <location>
        <begin position="442"/>
        <end position="452"/>
    </location>
</feature>
<feature type="domain" description="VWFA" evidence="6">
    <location>
        <begin position="514"/>
        <end position="693"/>
    </location>
</feature>
<dbReference type="InterPro" id="IPR000523">
    <property type="entry name" value="Mg_chelatse_chII-like_cat_dom"/>
</dbReference>
<dbReference type="Pfam" id="PF13519">
    <property type="entry name" value="VWA_2"/>
    <property type="match status" value="1"/>
</dbReference>
<dbReference type="PANTHER" id="PTHR35023:SF1">
    <property type="entry name" value="MG-PROTOPORPHYRIN IX CHELATASE"/>
    <property type="match status" value="1"/>
</dbReference>
<dbReference type="PATRIC" id="fig|61435.5.peg.91"/>
<feature type="compositionally biased region" description="Pro residues" evidence="5">
    <location>
        <begin position="349"/>
        <end position="359"/>
    </location>
</feature>
<feature type="region of interest" description="Disordered" evidence="5">
    <location>
        <begin position="431"/>
        <end position="452"/>
    </location>
</feature>
<dbReference type="SUPFAM" id="SSF52540">
    <property type="entry name" value="P-loop containing nucleoside triphosphate hydrolases"/>
    <property type="match status" value="1"/>
</dbReference>
<dbReference type="PROSITE" id="PS50234">
    <property type="entry name" value="VWFA"/>
    <property type="match status" value="1"/>
</dbReference>
<dbReference type="InterPro" id="IPR041628">
    <property type="entry name" value="ChlI/MoxR_AAA_lid"/>
</dbReference>
<dbReference type="CDD" id="cd00009">
    <property type="entry name" value="AAA"/>
    <property type="match status" value="1"/>
</dbReference>
<dbReference type="OrthoDB" id="9775079at2"/>
<dbReference type="PANTHER" id="PTHR35023">
    <property type="entry name" value="CHELATASE-RELATED"/>
    <property type="match status" value="1"/>
</dbReference>
<reference evidence="7 8" key="1">
    <citation type="journal article" date="2015" name="Sci. Rep.">
        <title>A comparative genomics and reductive dehalogenase gene transcription study of two chloroethene-respiring bacteria, Dehalococcoides mccartyi strains MB and 11a.</title>
        <authorList>
            <person name="Low A."/>
            <person name="Shen Z."/>
            <person name="Cheng D."/>
            <person name="Rogers M.J."/>
            <person name="Lee P.K."/>
            <person name="He J."/>
        </authorList>
    </citation>
    <scope>NUCLEOTIDE SEQUENCE [LARGE SCALE GENOMIC DNA]</scope>
    <source>
        <strain evidence="7 8">MB</strain>
    </source>
</reference>
<evidence type="ECO:0000256" key="4">
    <source>
        <dbReference type="ARBA" id="ARBA00030759"/>
    </source>
</evidence>
<dbReference type="CDD" id="cd01451">
    <property type="entry name" value="vWA_Magnesium_chelatase"/>
    <property type="match status" value="1"/>
</dbReference>
<evidence type="ECO:0000259" key="6">
    <source>
        <dbReference type="PROSITE" id="PS50234"/>
    </source>
</evidence>
<dbReference type="GO" id="GO:0005524">
    <property type="term" value="F:ATP binding"/>
    <property type="evidence" value="ECO:0007669"/>
    <property type="project" value="UniProtKB-KW"/>
</dbReference>
<dbReference type="NCBIfam" id="TIGR02442">
    <property type="entry name" value="Cob-chelat-sub"/>
    <property type="match status" value="1"/>
</dbReference>
<dbReference type="InterPro" id="IPR041702">
    <property type="entry name" value="BchD/ChlD_VWA"/>
</dbReference>
<dbReference type="AlphaFoldDB" id="A0A0V8M5A8"/>
<comment type="caution">
    <text evidence="7">The sequence shown here is derived from an EMBL/GenBank/DDBJ whole genome shotgun (WGS) entry which is preliminary data.</text>
</comment>
<dbReference type="SMART" id="SM00382">
    <property type="entry name" value="AAA"/>
    <property type="match status" value="1"/>
</dbReference>
<protein>
    <recommendedName>
        <fullName evidence="4">Mg-protoporphyrin IX chelatase</fullName>
    </recommendedName>
</protein>
<gene>
    <name evidence="7" type="ORF">DA01_00425</name>
</gene>
<evidence type="ECO:0000313" key="8">
    <source>
        <dbReference type="Proteomes" id="UP000053577"/>
    </source>
</evidence>
<feature type="region of interest" description="Disordered" evidence="5">
    <location>
        <begin position="321"/>
        <end position="413"/>
    </location>
</feature>
<evidence type="ECO:0000256" key="5">
    <source>
        <dbReference type="SAM" id="MobiDB-lite"/>
    </source>
</evidence>
<dbReference type="SMART" id="SM00327">
    <property type="entry name" value="VWA"/>
    <property type="match status" value="1"/>
</dbReference>
<dbReference type="InterPro" id="IPR052989">
    <property type="entry name" value="Mg-chelatase_DI-like"/>
</dbReference>
<name>A0A0V8M5A8_9CHLR</name>
<sequence>MQKQRPVYPFSAIVGQDKMKQALILNAINPGIGGVLLRGEKGTAKSLAVRALSGLLPDIDAVDGCAYGCNPSNPMEQCDYCLDKLQSEHDTRIIKKRVPVIELPIGSTEDRVIGTLNIEKAIKTGQRQFEPGLLASANRGILYIDEVNLLDDHLVDILLDAAAMGRNYIEREGISFSHPASFILIGTMNPEEGDIRPQLLDRFGLSVEVSGMSDKNQRAEVICRRIRFEKDPEDFNLQWAEEQQKLRQCVVNARQTLPGVSVSRSILDLITQICIDFNVDGHRADIVVYKTAQTLAAYHGRLVVSKEDVVEAAELALSHRRRRQPFDDPGLDKNKLEDSVRQWQEESNQPPPPDSPPQEPDTNDSSRAENLPESPSDSRETSQPEKEDNPLSPPSPPQPQSSQDKQDNHPGKKEQVFDASFIAKVRNLAARPSQDFPRMNQGRRTPSASLSHSGHYVGCTIPQGKVTDLSFDGTLRAAAPYQLERRAEQPGGGILLLEKQDLREKKREIKTSNLIIFALDGSGSMAAEERMRAAKGAVASLLIDAYQKRDKVGMVVFRGEKAELVLPPTNNASLANQYLQNVPTGGRTPLAEGLKRSLEVISEQQKLDKTVVPLLVLISDGRANYGQSDPVAEAEYYARQIAEKHISSIAIDTERDFISLGLVKKIAESMGSVYLKLEQITSDPITRIVSASLRQNSERR</sequence>
<feature type="compositionally biased region" description="Basic and acidic residues" evidence="5">
    <location>
        <begin position="404"/>
        <end position="413"/>
    </location>
</feature>
<dbReference type="Gene3D" id="3.40.50.300">
    <property type="entry name" value="P-loop containing nucleotide triphosphate hydrolases"/>
    <property type="match status" value="1"/>
</dbReference>
<proteinExistence type="inferred from homology"/>
<dbReference type="Pfam" id="PF17863">
    <property type="entry name" value="AAA_lid_2"/>
    <property type="match status" value="1"/>
</dbReference>
<feature type="compositionally biased region" description="Basic and acidic residues" evidence="5">
    <location>
        <begin position="324"/>
        <end position="344"/>
    </location>
</feature>
<dbReference type="InterPro" id="IPR003593">
    <property type="entry name" value="AAA+_ATPase"/>
</dbReference>
<dbReference type="InterPro" id="IPR036465">
    <property type="entry name" value="vWFA_dom_sf"/>
</dbReference>
<dbReference type="EMBL" id="JGYD01000001">
    <property type="protein sequence ID" value="KSV18972.1"/>
    <property type="molecule type" value="Genomic_DNA"/>
</dbReference>
<dbReference type="Pfam" id="PF01078">
    <property type="entry name" value="Mg_chelatase"/>
    <property type="match status" value="1"/>
</dbReference>
<comment type="similarity">
    <text evidence="1">Belongs to the Mg-chelatase subunits D/I family.</text>
</comment>
<dbReference type="RefSeq" id="WP_058291975.1">
    <property type="nucleotide sequence ID" value="NZ_JGYD01000001.1"/>
</dbReference>